<feature type="region of interest" description="Disordered" evidence="1">
    <location>
        <begin position="78"/>
        <end position="106"/>
    </location>
</feature>
<sequence length="106" mass="11597">MYAAVIGVPRIPALPNRRQIHYSLLPAVRTLPGPPSLQAAAEQNKHVPGLRPISRLRNRYIKQSHPALHLLSDEGAQHAAKARAISASPVHVDREGRPAASRDIEQ</sequence>
<feature type="compositionally biased region" description="Basic and acidic residues" evidence="1">
    <location>
        <begin position="91"/>
        <end position="106"/>
    </location>
</feature>
<dbReference type="EMBL" id="LCWV01000032">
    <property type="protein sequence ID" value="PWI65519.1"/>
    <property type="molecule type" value="Genomic_DNA"/>
</dbReference>
<organism evidence="2 3">
    <name type="scientific">Purpureocillium lilacinum</name>
    <name type="common">Paecilomyces lilacinus</name>
    <dbReference type="NCBI Taxonomy" id="33203"/>
    <lineage>
        <taxon>Eukaryota</taxon>
        <taxon>Fungi</taxon>
        <taxon>Dikarya</taxon>
        <taxon>Ascomycota</taxon>
        <taxon>Pezizomycotina</taxon>
        <taxon>Sordariomycetes</taxon>
        <taxon>Hypocreomycetidae</taxon>
        <taxon>Hypocreales</taxon>
        <taxon>Ophiocordycipitaceae</taxon>
        <taxon>Purpureocillium</taxon>
    </lineage>
</organism>
<reference evidence="2 3" key="1">
    <citation type="journal article" date="2016" name="Front. Microbiol.">
        <title>Genome and transcriptome sequences reveal the specific parasitism of the nematophagous Purpureocillium lilacinum 36-1.</title>
        <authorList>
            <person name="Xie J."/>
            <person name="Li S."/>
            <person name="Mo C."/>
            <person name="Xiao X."/>
            <person name="Peng D."/>
            <person name="Wang G."/>
            <person name="Xiao Y."/>
        </authorList>
    </citation>
    <scope>NUCLEOTIDE SEQUENCE [LARGE SCALE GENOMIC DNA]</scope>
    <source>
        <strain evidence="2 3">36-1</strain>
    </source>
</reference>
<comment type="caution">
    <text evidence="2">The sequence shown here is derived from an EMBL/GenBank/DDBJ whole genome shotgun (WGS) entry which is preliminary data.</text>
</comment>
<gene>
    <name evidence="2" type="ORF">PCL_06938</name>
</gene>
<protein>
    <submittedName>
        <fullName evidence="2">Uncharacterized protein</fullName>
    </submittedName>
</protein>
<dbReference type="Proteomes" id="UP000245956">
    <property type="component" value="Unassembled WGS sequence"/>
</dbReference>
<evidence type="ECO:0000313" key="3">
    <source>
        <dbReference type="Proteomes" id="UP000245956"/>
    </source>
</evidence>
<name>A0A2U3DTE8_PURLI</name>
<evidence type="ECO:0000256" key="1">
    <source>
        <dbReference type="SAM" id="MobiDB-lite"/>
    </source>
</evidence>
<accession>A0A2U3DTE8</accession>
<dbReference type="AlphaFoldDB" id="A0A2U3DTE8"/>
<evidence type="ECO:0000313" key="2">
    <source>
        <dbReference type="EMBL" id="PWI65519.1"/>
    </source>
</evidence>
<proteinExistence type="predicted"/>